<name>A0ABC8SR40_9AQUA</name>
<keyword evidence="2" id="KW-0694">RNA-binding</keyword>
<dbReference type="Pfam" id="PF00013">
    <property type="entry name" value="KH_1"/>
    <property type="match status" value="2"/>
</dbReference>
<feature type="domain" description="K Homology" evidence="4">
    <location>
        <begin position="32"/>
        <end position="105"/>
    </location>
</feature>
<feature type="region of interest" description="Disordered" evidence="3">
    <location>
        <begin position="1"/>
        <end position="28"/>
    </location>
</feature>
<feature type="domain" description="K Homology" evidence="4">
    <location>
        <begin position="118"/>
        <end position="208"/>
    </location>
</feature>
<keyword evidence="6" id="KW-1185">Reference proteome</keyword>
<gene>
    <name evidence="5" type="ORF">ILEXP_LOCUS28333</name>
</gene>
<dbReference type="GO" id="GO:0003723">
    <property type="term" value="F:RNA binding"/>
    <property type="evidence" value="ECO:0007669"/>
    <property type="project" value="UniProtKB-UniRule"/>
</dbReference>
<dbReference type="InterPro" id="IPR036612">
    <property type="entry name" value="KH_dom_type_1_sf"/>
</dbReference>
<dbReference type="AlphaFoldDB" id="A0ABC8SR40"/>
<comment type="caution">
    <text evidence="5">The sequence shown here is derived from an EMBL/GenBank/DDBJ whole genome shotgun (WGS) entry which is preliminary data.</text>
</comment>
<evidence type="ECO:0000313" key="5">
    <source>
        <dbReference type="EMBL" id="CAK9159629.1"/>
    </source>
</evidence>
<dbReference type="SUPFAM" id="SSF54791">
    <property type="entry name" value="Eukaryotic type KH-domain (KH-domain type I)"/>
    <property type="match status" value="2"/>
</dbReference>
<dbReference type="SMART" id="SM00322">
    <property type="entry name" value="KH"/>
    <property type="match status" value="2"/>
</dbReference>
<accession>A0ABC8SR40</accession>
<sequence length="228" mass="24855">MESPDSRYASSPEVLQEHSSPRQLPNPDHMEKGIYMKFLISNAEAGSIIGKGGSTISDFQSQSGARIQLSRNFEYFPGTSDRIIMVSGAVDDILKGIDLILAKLLNEFYAEDDGDVDPRSKVRLIVPNSSCGGIIGKGGATINMGEGAELHTFVFRALSKSFIEDSQAGIKISPQDNNYLGLNDRLVTLTGTLEEQMRAIELILLKLAEDPSYIQSTNAPFPYAGMDF</sequence>
<keyword evidence="1" id="KW-0677">Repeat</keyword>
<evidence type="ECO:0000313" key="6">
    <source>
        <dbReference type="Proteomes" id="UP001642360"/>
    </source>
</evidence>
<proteinExistence type="predicted"/>
<dbReference type="EMBL" id="CAUOFW020003391">
    <property type="protein sequence ID" value="CAK9159629.1"/>
    <property type="molecule type" value="Genomic_DNA"/>
</dbReference>
<evidence type="ECO:0000256" key="2">
    <source>
        <dbReference type="PROSITE-ProRule" id="PRU00117"/>
    </source>
</evidence>
<organism evidence="5 6">
    <name type="scientific">Ilex paraguariensis</name>
    <name type="common">yerba mate</name>
    <dbReference type="NCBI Taxonomy" id="185542"/>
    <lineage>
        <taxon>Eukaryota</taxon>
        <taxon>Viridiplantae</taxon>
        <taxon>Streptophyta</taxon>
        <taxon>Embryophyta</taxon>
        <taxon>Tracheophyta</taxon>
        <taxon>Spermatophyta</taxon>
        <taxon>Magnoliopsida</taxon>
        <taxon>eudicotyledons</taxon>
        <taxon>Gunneridae</taxon>
        <taxon>Pentapetalae</taxon>
        <taxon>asterids</taxon>
        <taxon>campanulids</taxon>
        <taxon>Aquifoliales</taxon>
        <taxon>Aquifoliaceae</taxon>
        <taxon>Ilex</taxon>
    </lineage>
</organism>
<dbReference type="InterPro" id="IPR004087">
    <property type="entry name" value="KH_dom"/>
</dbReference>
<dbReference type="PANTHER" id="PTHR10288">
    <property type="entry name" value="KH DOMAIN CONTAINING RNA BINDING PROTEIN"/>
    <property type="match status" value="1"/>
</dbReference>
<dbReference type="CDD" id="cd22437">
    <property type="entry name" value="KH-I_BTR1_rpt2"/>
    <property type="match status" value="1"/>
</dbReference>
<evidence type="ECO:0000256" key="1">
    <source>
        <dbReference type="ARBA" id="ARBA00022737"/>
    </source>
</evidence>
<dbReference type="InterPro" id="IPR004088">
    <property type="entry name" value="KH_dom_type_1"/>
</dbReference>
<dbReference type="PROSITE" id="PS50084">
    <property type="entry name" value="KH_TYPE_1"/>
    <property type="match status" value="2"/>
</dbReference>
<evidence type="ECO:0000259" key="4">
    <source>
        <dbReference type="SMART" id="SM00322"/>
    </source>
</evidence>
<evidence type="ECO:0000256" key="3">
    <source>
        <dbReference type="SAM" id="MobiDB-lite"/>
    </source>
</evidence>
<protein>
    <recommendedName>
        <fullName evidence="4">K Homology domain-containing protein</fullName>
    </recommendedName>
</protein>
<dbReference type="Gene3D" id="3.30.1370.10">
    <property type="entry name" value="K Homology domain, type 1"/>
    <property type="match status" value="2"/>
</dbReference>
<reference evidence="5 6" key="1">
    <citation type="submission" date="2024-02" db="EMBL/GenBank/DDBJ databases">
        <authorList>
            <person name="Vignale AGUSTIN F."/>
            <person name="Sosa J E."/>
            <person name="Modenutti C."/>
        </authorList>
    </citation>
    <scope>NUCLEOTIDE SEQUENCE [LARGE SCALE GENOMIC DNA]</scope>
</reference>
<dbReference type="Proteomes" id="UP001642360">
    <property type="component" value="Unassembled WGS sequence"/>
</dbReference>